<dbReference type="RefSeq" id="WP_216874476.1">
    <property type="nucleotide sequence ID" value="NZ_JAERQM010000002.1"/>
</dbReference>
<accession>A0ABS6H5U3</accession>
<feature type="region of interest" description="Disordered" evidence="1">
    <location>
        <begin position="85"/>
        <end position="120"/>
    </location>
</feature>
<dbReference type="EMBL" id="JAERQM010000002">
    <property type="protein sequence ID" value="MBU8543824.1"/>
    <property type="molecule type" value="Genomic_DNA"/>
</dbReference>
<keyword evidence="2" id="KW-1133">Transmembrane helix</keyword>
<sequence>MPAEEDATIRRSLGIVPRPATPHVEWGSPAPAPAVQRRRAAWPVLGVAGLAGVAGIAAGWWWVQRDGAAPAVPAPIVMIAPPSPPDPVPQPVPPPAPAPPAAFGLPAGPPAPEPVPETPRLAALPPLMEEPAIRDHRADRPVLLRLATNPAIFLIDYPTMEAQGAALNRVAALVEKAGLPRDRVLNEAEMAEAIARAGDTPATFYFGHNYRGTDLARFFQLAERDGLALSPAEDWLHAQFRLARGLVPPGQEIVLLSLAAPGERMDAAGRATILHHELSHGRFGTDPAYAAHVRRVWHDRFTEAERAAFRHFLGREGYDTGIEELVIDEAQAYLLHTPDPRFFTPAHLGLDAAEVERLRGLMRDGMP</sequence>
<protein>
    <submittedName>
        <fullName evidence="3">Uncharacterized protein</fullName>
    </submittedName>
</protein>
<evidence type="ECO:0000256" key="1">
    <source>
        <dbReference type="SAM" id="MobiDB-lite"/>
    </source>
</evidence>
<feature type="transmembrane region" description="Helical" evidence="2">
    <location>
        <begin position="40"/>
        <end position="63"/>
    </location>
</feature>
<keyword evidence="2" id="KW-0472">Membrane</keyword>
<evidence type="ECO:0000256" key="2">
    <source>
        <dbReference type="SAM" id="Phobius"/>
    </source>
</evidence>
<keyword evidence="2" id="KW-0812">Transmembrane</keyword>
<comment type="caution">
    <text evidence="3">The sequence shown here is derived from an EMBL/GenBank/DDBJ whole genome shotgun (WGS) entry which is preliminary data.</text>
</comment>
<dbReference type="Proteomes" id="UP000689967">
    <property type="component" value="Unassembled WGS sequence"/>
</dbReference>
<evidence type="ECO:0000313" key="3">
    <source>
        <dbReference type="EMBL" id="MBU8543824.1"/>
    </source>
</evidence>
<feature type="compositionally biased region" description="Pro residues" evidence="1">
    <location>
        <begin position="85"/>
        <end position="100"/>
    </location>
</feature>
<proteinExistence type="predicted"/>
<gene>
    <name evidence="3" type="ORF">JJQ90_08905</name>
</gene>
<name>A0ABS6H5U3_9PROT</name>
<evidence type="ECO:0000313" key="4">
    <source>
        <dbReference type="Proteomes" id="UP000689967"/>
    </source>
</evidence>
<reference evidence="3 4" key="1">
    <citation type="submission" date="2021-01" db="EMBL/GenBank/DDBJ databases">
        <title>Roseomonas sp. nov, a bacterium isolated from an oil production mixture in Yumen Oilfield.</title>
        <authorList>
            <person name="Wu D."/>
        </authorList>
    </citation>
    <scope>NUCLEOTIDE SEQUENCE [LARGE SCALE GENOMIC DNA]</scope>
    <source>
        <strain evidence="3 4">ROY-5-3</strain>
    </source>
</reference>
<feature type="compositionally biased region" description="Pro residues" evidence="1">
    <location>
        <begin position="107"/>
        <end position="117"/>
    </location>
</feature>
<keyword evidence="4" id="KW-1185">Reference proteome</keyword>
<organism evidence="3 4">
    <name type="scientific">Falsiroseomonas oleicola</name>
    <dbReference type="NCBI Taxonomy" id="2801474"/>
    <lineage>
        <taxon>Bacteria</taxon>
        <taxon>Pseudomonadati</taxon>
        <taxon>Pseudomonadota</taxon>
        <taxon>Alphaproteobacteria</taxon>
        <taxon>Acetobacterales</taxon>
        <taxon>Roseomonadaceae</taxon>
        <taxon>Falsiroseomonas</taxon>
    </lineage>
</organism>